<protein>
    <submittedName>
        <fullName evidence="1">Uncharacterized protein</fullName>
    </submittedName>
</protein>
<sequence length="68" mass="7724">MSTDLRDRERDVYRSYCLNCASSAMSSCTGCRLIVEYQKARLLTGQDDAGGEKLSALIIYHQKKMMIK</sequence>
<name>A0A0B7AI68_9EUPU</name>
<organism evidence="1">
    <name type="scientific">Arion vulgaris</name>
    <dbReference type="NCBI Taxonomy" id="1028688"/>
    <lineage>
        <taxon>Eukaryota</taxon>
        <taxon>Metazoa</taxon>
        <taxon>Spiralia</taxon>
        <taxon>Lophotrochozoa</taxon>
        <taxon>Mollusca</taxon>
        <taxon>Gastropoda</taxon>
        <taxon>Heterobranchia</taxon>
        <taxon>Euthyneura</taxon>
        <taxon>Panpulmonata</taxon>
        <taxon>Eupulmonata</taxon>
        <taxon>Stylommatophora</taxon>
        <taxon>Helicina</taxon>
        <taxon>Arionoidea</taxon>
        <taxon>Arionidae</taxon>
        <taxon>Arion</taxon>
    </lineage>
</organism>
<dbReference type="PROSITE" id="PS51257">
    <property type="entry name" value="PROKAR_LIPOPROTEIN"/>
    <property type="match status" value="1"/>
</dbReference>
<proteinExistence type="predicted"/>
<evidence type="ECO:0000313" key="1">
    <source>
        <dbReference type="EMBL" id="CEK79781.1"/>
    </source>
</evidence>
<gene>
    <name evidence="1" type="primary">ORF117434</name>
</gene>
<dbReference type="EMBL" id="HACG01032916">
    <property type="protein sequence ID" value="CEK79781.1"/>
    <property type="molecule type" value="Transcribed_RNA"/>
</dbReference>
<dbReference type="AlphaFoldDB" id="A0A0B7AI68"/>
<reference evidence="1" key="1">
    <citation type="submission" date="2014-12" db="EMBL/GenBank/DDBJ databases">
        <title>Insight into the proteome of Arion vulgaris.</title>
        <authorList>
            <person name="Aradska J."/>
            <person name="Bulat T."/>
            <person name="Smidak R."/>
            <person name="Sarate P."/>
            <person name="Gangsoo J."/>
            <person name="Sialana F."/>
            <person name="Bilban M."/>
            <person name="Lubec G."/>
        </authorList>
    </citation>
    <scope>NUCLEOTIDE SEQUENCE</scope>
    <source>
        <tissue evidence="1">Skin</tissue>
    </source>
</reference>
<accession>A0A0B7AI68</accession>